<dbReference type="Proteomes" id="UP000325433">
    <property type="component" value="Unassembled WGS sequence"/>
</dbReference>
<evidence type="ECO:0000313" key="2">
    <source>
        <dbReference type="Proteomes" id="UP000325433"/>
    </source>
</evidence>
<sequence>MLKIPDFNRYYRVPSTKIYIRIDTESYTIYSNIQFVTSTFVTSREGLLLHGGKPAHIPIGLGKITIPQTSAFLQTLQFFILCSPARLDQTLCIIGSRRLLHNDKYCEQTDARYGAHGWKEIQTLSDLRVENASESSGAVHPVTNKPMDNRLKVCGDKD</sequence>
<name>A0A5N6WDD1_9EURO</name>
<gene>
    <name evidence="1" type="ORF">BDV41DRAFT_332077</name>
</gene>
<reference evidence="2" key="1">
    <citation type="submission" date="2019-04" db="EMBL/GenBank/DDBJ databases">
        <title>Friends and foes A comparative genomics studyof 23 Aspergillus species from section Flavi.</title>
        <authorList>
            <consortium name="DOE Joint Genome Institute"/>
            <person name="Kjaerbolling I."/>
            <person name="Vesth T."/>
            <person name="Frisvad J.C."/>
            <person name="Nybo J.L."/>
            <person name="Theobald S."/>
            <person name="Kildgaard S."/>
            <person name="Isbrandt T."/>
            <person name="Kuo A."/>
            <person name="Sato A."/>
            <person name="Lyhne E.K."/>
            <person name="Kogle M.E."/>
            <person name="Wiebenga A."/>
            <person name="Kun R.S."/>
            <person name="Lubbers R.J."/>
            <person name="Makela M.R."/>
            <person name="Barry K."/>
            <person name="Chovatia M."/>
            <person name="Clum A."/>
            <person name="Daum C."/>
            <person name="Haridas S."/>
            <person name="He G."/>
            <person name="LaButti K."/>
            <person name="Lipzen A."/>
            <person name="Mondo S."/>
            <person name="Riley R."/>
            <person name="Salamov A."/>
            <person name="Simmons B.A."/>
            <person name="Magnuson J.K."/>
            <person name="Henrissat B."/>
            <person name="Mortensen U.H."/>
            <person name="Larsen T.O."/>
            <person name="Devries R.P."/>
            <person name="Grigoriev I.V."/>
            <person name="Machida M."/>
            <person name="Baker S.E."/>
            <person name="Andersen M.R."/>
        </authorList>
    </citation>
    <scope>NUCLEOTIDE SEQUENCE [LARGE SCALE GENOMIC DNA]</scope>
    <source>
        <strain evidence="2">CBS 130015</strain>
    </source>
</reference>
<dbReference type="AlphaFoldDB" id="A0A5N6WDD1"/>
<organism evidence="1 2">
    <name type="scientific">Aspergillus transmontanensis</name>
    <dbReference type="NCBI Taxonomy" id="1034304"/>
    <lineage>
        <taxon>Eukaryota</taxon>
        <taxon>Fungi</taxon>
        <taxon>Dikarya</taxon>
        <taxon>Ascomycota</taxon>
        <taxon>Pezizomycotina</taxon>
        <taxon>Eurotiomycetes</taxon>
        <taxon>Eurotiomycetidae</taxon>
        <taxon>Eurotiales</taxon>
        <taxon>Aspergillaceae</taxon>
        <taxon>Aspergillus</taxon>
        <taxon>Aspergillus subgen. Circumdati</taxon>
    </lineage>
</organism>
<evidence type="ECO:0000313" key="1">
    <source>
        <dbReference type="EMBL" id="KAE8318875.1"/>
    </source>
</evidence>
<proteinExistence type="predicted"/>
<protein>
    <submittedName>
        <fullName evidence="1">Uncharacterized protein</fullName>
    </submittedName>
</protein>
<accession>A0A5N6WDD1</accession>
<keyword evidence="2" id="KW-1185">Reference proteome</keyword>
<dbReference type="EMBL" id="ML738296">
    <property type="protein sequence ID" value="KAE8318875.1"/>
    <property type="molecule type" value="Genomic_DNA"/>
</dbReference>